<comment type="subcellular location">
    <subcellularLocation>
        <location evidence="1">Periplasm</location>
    </subcellularLocation>
</comment>
<gene>
    <name evidence="6" type="ORF">RGQ15_09760</name>
</gene>
<dbReference type="InterPro" id="IPR006059">
    <property type="entry name" value="SBP"/>
</dbReference>
<accession>A0ABU2HS25</accession>
<proteinExistence type="predicted"/>
<evidence type="ECO:0000313" key="7">
    <source>
        <dbReference type="Proteomes" id="UP001269144"/>
    </source>
</evidence>
<sequence>MISRPTCTALALCAAALPISAHAATELNALIWCDHADPALLEPFEQAHDVRINVKEYQGTAEALTILEQSRPGDWDLLVIDAVDVGRAVERDVLAPLPAEALPTTDFFPELVMASHNTKDGVTYAVTDKFGYNTLAYDKTKVDPADMTSLKSLWSGKYAGRIGIYDYYLPSLGLVGIAEGIPTAELGGDNIEKLREPLMALKKDTKLVADVVGSQTALATGEVDILLGGGEYLTATLHAENPNLEWIIPEEGAALWAESIAVLKDAGNPELALEFVKYVTSPEGQARLATSSCYWGMPANAKAGEHLTDEQKAVLRWDEQAEFLKRAQLYPIPSAEDDAAMQDLWTDMLQN</sequence>
<evidence type="ECO:0000256" key="1">
    <source>
        <dbReference type="ARBA" id="ARBA00004418"/>
    </source>
</evidence>
<keyword evidence="7" id="KW-1185">Reference proteome</keyword>
<dbReference type="Gene3D" id="3.40.190.10">
    <property type="entry name" value="Periplasmic binding protein-like II"/>
    <property type="match status" value="2"/>
</dbReference>
<organism evidence="6 7">
    <name type="scientific">Paracoccus aurantius</name>
    <dbReference type="NCBI Taxonomy" id="3073814"/>
    <lineage>
        <taxon>Bacteria</taxon>
        <taxon>Pseudomonadati</taxon>
        <taxon>Pseudomonadota</taxon>
        <taxon>Alphaproteobacteria</taxon>
        <taxon>Rhodobacterales</taxon>
        <taxon>Paracoccaceae</taxon>
        <taxon>Paracoccus</taxon>
    </lineage>
</organism>
<dbReference type="SUPFAM" id="SSF53850">
    <property type="entry name" value="Periplasmic binding protein-like II"/>
    <property type="match status" value="1"/>
</dbReference>
<dbReference type="RefSeq" id="WP_311160025.1">
    <property type="nucleotide sequence ID" value="NZ_JAVQLW010000001.1"/>
</dbReference>
<dbReference type="PANTHER" id="PTHR30222:SF17">
    <property type="entry name" value="SPERMIDINE_PUTRESCINE-BINDING PERIPLASMIC PROTEIN"/>
    <property type="match status" value="1"/>
</dbReference>
<dbReference type="Pfam" id="PF13416">
    <property type="entry name" value="SBP_bac_8"/>
    <property type="match status" value="1"/>
</dbReference>
<dbReference type="InterPro" id="IPR001188">
    <property type="entry name" value="Sperm_putr-bd"/>
</dbReference>
<dbReference type="PANTHER" id="PTHR30222">
    <property type="entry name" value="SPERMIDINE/PUTRESCINE-BINDING PERIPLASMIC PROTEIN"/>
    <property type="match status" value="1"/>
</dbReference>
<keyword evidence="4" id="KW-0574">Periplasm</keyword>
<dbReference type="EMBL" id="JAVQLW010000001">
    <property type="protein sequence ID" value="MDS9467853.1"/>
    <property type="molecule type" value="Genomic_DNA"/>
</dbReference>
<evidence type="ECO:0000256" key="5">
    <source>
        <dbReference type="SAM" id="SignalP"/>
    </source>
</evidence>
<evidence type="ECO:0000256" key="2">
    <source>
        <dbReference type="ARBA" id="ARBA00022448"/>
    </source>
</evidence>
<evidence type="ECO:0000256" key="4">
    <source>
        <dbReference type="ARBA" id="ARBA00022764"/>
    </source>
</evidence>
<dbReference type="Proteomes" id="UP001269144">
    <property type="component" value="Unassembled WGS sequence"/>
</dbReference>
<dbReference type="PRINTS" id="PR00909">
    <property type="entry name" value="SPERMDNBNDNG"/>
</dbReference>
<dbReference type="CDD" id="cd13590">
    <property type="entry name" value="PBP2_PotD_PotF_like"/>
    <property type="match status" value="1"/>
</dbReference>
<comment type="caution">
    <text evidence="6">The sequence shown here is derived from an EMBL/GenBank/DDBJ whole genome shotgun (WGS) entry which is preliminary data.</text>
</comment>
<evidence type="ECO:0000256" key="3">
    <source>
        <dbReference type="ARBA" id="ARBA00022729"/>
    </source>
</evidence>
<evidence type="ECO:0000313" key="6">
    <source>
        <dbReference type="EMBL" id="MDS9467853.1"/>
    </source>
</evidence>
<feature type="chain" id="PRO_5045685468" evidence="5">
    <location>
        <begin position="24"/>
        <end position="351"/>
    </location>
</feature>
<keyword evidence="2" id="KW-0813">Transport</keyword>
<feature type="signal peptide" evidence="5">
    <location>
        <begin position="1"/>
        <end position="23"/>
    </location>
</feature>
<protein>
    <submittedName>
        <fullName evidence="6">Spermidine/putrescine ABC transporter substrate-binding protein</fullName>
    </submittedName>
</protein>
<keyword evidence="3 5" id="KW-0732">Signal</keyword>
<reference evidence="7" key="1">
    <citation type="submission" date="2023-07" db="EMBL/GenBank/DDBJ databases">
        <title>Paracoccus sp. MBLB3053 whole genome sequence.</title>
        <authorList>
            <person name="Hwang C.Y."/>
            <person name="Cho E.-S."/>
            <person name="Seo M.-J."/>
        </authorList>
    </citation>
    <scope>NUCLEOTIDE SEQUENCE [LARGE SCALE GENOMIC DNA]</scope>
    <source>
        <strain evidence="7">MBLB3053</strain>
    </source>
</reference>
<name>A0ABU2HS25_9RHOB</name>